<feature type="transmembrane region" description="Helical" evidence="6">
    <location>
        <begin position="424"/>
        <end position="444"/>
    </location>
</feature>
<feature type="transmembrane region" description="Helical" evidence="6">
    <location>
        <begin position="325"/>
        <end position="358"/>
    </location>
</feature>
<protein>
    <submittedName>
        <fullName evidence="8">Putative ABC transport system permease protein</fullName>
    </submittedName>
</protein>
<evidence type="ECO:0000256" key="2">
    <source>
        <dbReference type="ARBA" id="ARBA00022475"/>
    </source>
</evidence>
<dbReference type="InterPro" id="IPR003838">
    <property type="entry name" value="ABC3_permease_C"/>
</dbReference>
<evidence type="ECO:0000256" key="6">
    <source>
        <dbReference type="SAM" id="Phobius"/>
    </source>
</evidence>
<feature type="transmembrane region" description="Helical" evidence="6">
    <location>
        <begin position="143"/>
        <end position="164"/>
    </location>
</feature>
<sequence>MKRELVLGSGRDLGTIGLVAALCGLYAGVLVSASAVLATLGNNPGNLAFTLQIASLVFNLVAIYVAAVVITNAVDTVLAGRLRQLALLRLLGARSTDLRRVVMRSTGLIGLVAALGGAALGVAITAAARVVLVARGTLPSRDYPLTSVVLVIPIAVIAIVALICGWRGSRRVLTVTPAEAMTGVSAPTASTRRESHLRKAFALLVMAAGVVFLLGAAYLGEHYAGIGFLVAFLGAATFTTGLLIGARYVVPWLVAASGRALGSTPASRIARRNAVLDPQRTTRSTMGLVIGVAIITTIASGMGALQKAVDGWTQLTPADRELAHQLLSMIGSVMTGIVVVSCVISVIGFISTMSLTVIQRRREIGLLRAVGFTGSQIRSMITRESAALAGTAVLFGLILGVFFGSIGAQSVIGFQTTGFVWGTPWTFLATVAAVGVVLVLVSALPPARRATTVPVVAALRIDG</sequence>
<dbReference type="OrthoDB" id="9780560at2"/>
<evidence type="ECO:0000256" key="4">
    <source>
        <dbReference type="ARBA" id="ARBA00022989"/>
    </source>
</evidence>
<keyword evidence="5 6" id="KW-0472">Membrane</keyword>
<proteinExistence type="predicted"/>
<keyword evidence="4 6" id="KW-1133">Transmembrane helix</keyword>
<dbReference type="Pfam" id="PF02687">
    <property type="entry name" value="FtsX"/>
    <property type="match status" value="2"/>
</dbReference>
<dbReference type="EMBL" id="UESZ01000001">
    <property type="protein sequence ID" value="SSA35680.1"/>
    <property type="molecule type" value="Genomic_DNA"/>
</dbReference>
<feature type="transmembrane region" description="Helical" evidence="6">
    <location>
        <begin position="49"/>
        <end position="74"/>
    </location>
</feature>
<keyword evidence="3 6" id="KW-0812">Transmembrane</keyword>
<evidence type="ECO:0000256" key="5">
    <source>
        <dbReference type="ARBA" id="ARBA00023136"/>
    </source>
</evidence>
<feature type="transmembrane region" description="Helical" evidence="6">
    <location>
        <begin position="200"/>
        <end position="220"/>
    </location>
</feature>
<keyword evidence="2" id="KW-1003">Cell membrane</keyword>
<dbReference type="PANTHER" id="PTHR30287">
    <property type="entry name" value="MEMBRANE COMPONENT OF PREDICTED ABC SUPERFAMILY METABOLITE UPTAKE TRANSPORTER"/>
    <property type="match status" value="1"/>
</dbReference>
<feature type="domain" description="ABC3 transporter permease C-terminal" evidence="7">
    <location>
        <begin position="337"/>
        <end position="453"/>
    </location>
</feature>
<dbReference type="Proteomes" id="UP000250028">
    <property type="component" value="Unassembled WGS sequence"/>
</dbReference>
<accession>A0A2Y8ZTG0</accession>
<feature type="transmembrane region" description="Helical" evidence="6">
    <location>
        <begin position="226"/>
        <end position="250"/>
    </location>
</feature>
<dbReference type="InterPro" id="IPR038766">
    <property type="entry name" value="Membrane_comp_ABC_pdt"/>
</dbReference>
<feature type="transmembrane region" description="Helical" evidence="6">
    <location>
        <begin position="286"/>
        <end position="305"/>
    </location>
</feature>
<comment type="subcellular location">
    <subcellularLocation>
        <location evidence="1">Cell membrane</location>
        <topology evidence="1">Multi-pass membrane protein</topology>
    </subcellularLocation>
</comment>
<evidence type="ECO:0000259" key="7">
    <source>
        <dbReference type="Pfam" id="PF02687"/>
    </source>
</evidence>
<dbReference type="AlphaFoldDB" id="A0A2Y8ZTG0"/>
<gene>
    <name evidence="8" type="ORF">SAMN04489750_3050</name>
</gene>
<evidence type="ECO:0000256" key="3">
    <source>
        <dbReference type="ARBA" id="ARBA00022692"/>
    </source>
</evidence>
<evidence type="ECO:0000256" key="1">
    <source>
        <dbReference type="ARBA" id="ARBA00004651"/>
    </source>
</evidence>
<dbReference type="PANTHER" id="PTHR30287:SF1">
    <property type="entry name" value="INNER MEMBRANE PROTEIN"/>
    <property type="match status" value="1"/>
</dbReference>
<feature type="transmembrane region" description="Helical" evidence="6">
    <location>
        <begin position="12"/>
        <end position="37"/>
    </location>
</feature>
<reference evidence="9" key="1">
    <citation type="submission" date="2016-10" db="EMBL/GenBank/DDBJ databases">
        <authorList>
            <person name="Varghese N."/>
            <person name="Submissions S."/>
        </authorList>
    </citation>
    <scope>NUCLEOTIDE SEQUENCE [LARGE SCALE GENOMIC DNA]</scope>
    <source>
        <strain evidence="9">DSM 22951</strain>
    </source>
</reference>
<dbReference type="RefSeq" id="WP_109687118.1">
    <property type="nucleotide sequence ID" value="NZ_QGDN01000001.1"/>
</dbReference>
<feature type="transmembrane region" description="Helical" evidence="6">
    <location>
        <begin position="108"/>
        <end position="131"/>
    </location>
</feature>
<evidence type="ECO:0000313" key="9">
    <source>
        <dbReference type="Proteomes" id="UP000250028"/>
    </source>
</evidence>
<evidence type="ECO:0000313" key="8">
    <source>
        <dbReference type="EMBL" id="SSA35680.1"/>
    </source>
</evidence>
<feature type="transmembrane region" description="Helical" evidence="6">
    <location>
        <begin position="386"/>
        <end position="412"/>
    </location>
</feature>
<name>A0A2Y8ZTG0_9MICO</name>
<organism evidence="8 9">
    <name type="scientific">Branchiibius hedensis</name>
    <dbReference type="NCBI Taxonomy" id="672460"/>
    <lineage>
        <taxon>Bacteria</taxon>
        <taxon>Bacillati</taxon>
        <taxon>Actinomycetota</taxon>
        <taxon>Actinomycetes</taxon>
        <taxon>Micrococcales</taxon>
        <taxon>Dermacoccaceae</taxon>
        <taxon>Branchiibius</taxon>
    </lineage>
</organism>
<feature type="domain" description="ABC3 transporter permease C-terminal" evidence="7">
    <location>
        <begin position="57"/>
        <end position="174"/>
    </location>
</feature>
<keyword evidence="9" id="KW-1185">Reference proteome</keyword>
<dbReference type="GO" id="GO:0005886">
    <property type="term" value="C:plasma membrane"/>
    <property type="evidence" value="ECO:0007669"/>
    <property type="project" value="UniProtKB-SubCell"/>
</dbReference>